<protein>
    <recommendedName>
        <fullName evidence="3">Outer membrane protein assembly factor BamE</fullName>
    </recommendedName>
</protein>
<gene>
    <name evidence="1" type="ORF">G4177_18230</name>
</gene>
<accession>A0ABR9PQ97</accession>
<evidence type="ECO:0000313" key="2">
    <source>
        <dbReference type="Proteomes" id="UP001516472"/>
    </source>
</evidence>
<name>A0ABR9PQ97_9BACT</name>
<dbReference type="EMBL" id="JAAIYO010000005">
    <property type="protein sequence ID" value="MBE4750107.1"/>
    <property type="molecule type" value="Genomic_DNA"/>
</dbReference>
<organism evidence="1 2">
    <name type="scientific">Corallococcus soli</name>
    <dbReference type="NCBI Taxonomy" id="2710757"/>
    <lineage>
        <taxon>Bacteria</taxon>
        <taxon>Pseudomonadati</taxon>
        <taxon>Myxococcota</taxon>
        <taxon>Myxococcia</taxon>
        <taxon>Myxococcales</taxon>
        <taxon>Cystobacterineae</taxon>
        <taxon>Myxococcaceae</taxon>
        <taxon>Corallococcus</taxon>
    </lineage>
</organism>
<comment type="caution">
    <text evidence="1">The sequence shown here is derived from an EMBL/GenBank/DDBJ whole genome shotgun (WGS) entry which is preliminary data.</text>
</comment>
<proteinExistence type="predicted"/>
<keyword evidence="2" id="KW-1185">Reference proteome</keyword>
<dbReference type="RefSeq" id="WP_193349590.1">
    <property type="nucleotide sequence ID" value="NZ_JAAIYO010000005.1"/>
</dbReference>
<evidence type="ECO:0008006" key="3">
    <source>
        <dbReference type="Google" id="ProtNLM"/>
    </source>
</evidence>
<reference evidence="1 2" key="1">
    <citation type="submission" date="2020-02" db="EMBL/GenBank/DDBJ databases">
        <authorList>
            <person name="Babadi Z.K."/>
            <person name="Risdian C."/>
            <person name="Ebrahimipour G.H."/>
            <person name="Wink J."/>
        </authorList>
    </citation>
    <scope>NUCLEOTIDE SEQUENCE [LARGE SCALE GENOMIC DNA]</scope>
    <source>
        <strain evidence="1 2">ZKHCc1 1396</strain>
    </source>
</reference>
<dbReference type="Proteomes" id="UP001516472">
    <property type="component" value="Unassembled WGS sequence"/>
</dbReference>
<evidence type="ECO:0000313" key="1">
    <source>
        <dbReference type="EMBL" id="MBE4750107.1"/>
    </source>
</evidence>
<sequence>MLAGVITLTSVFVLVVVWMTRPQTKIADGFSEVAFQDIRAGETEAEVVQLLGKPLATYSEETPEEWCFENQATAQPERWIDRRLSSPSEAACLYFMSGVVQGVRSAQEGALESLRGKTADEVVRRMGKPKYIVPAGTKVTMRYSEPLEPTDSYEVFMVILDDERLVRGTQHFMYYD</sequence>